<dbReference type="PATRIC" id="fig|1432052.4.peg.6549"/>
<proteinExistence type="predicted"/>
<evidence type="ECO:0008006" key="3">
    <source>
        <dbReference type="Google" id="ProtNLM"/>
    </source>
</evidence>
<comment type="caution">
    <text evidence="1">The sequence shown here is derived from an EMBL/GenBank/DDBJ whole genome shotgun (WGS) entry which is preliminary data.</text>
</comment>
<dbReference type="EMBL" id="MCGH01000005">
    <property type="protein sequence ID" value="ODM01918.1"/>
    <property type="molecule type" value="Genomic_DNA"/>
</dbReference>
<reference evidence="1 2" key="1">
    <citation type="submission" date="2016-07" db="EMBL/GenBank/DDBJ databases">
        <title>Characterization of isolates of Eisenbergiella tayi derived from blood cultures, using whole genome sequencing.</title>
        <authorList>
            <person name="Burdz T."/>
            <person name="Wiebe D."/>
            <person name="Huynh C."/>
            <person name="Bernard K."/>
        </authorList>
    </citation>
    <scope>NUCLEOTIDE SEQUENCE [LARGE SCALE GENOMIC DNA]</scope>
    <source>
        <strain evidence="1 2">NML 110608</strain>
    </source>
</reference>
<dbReference type="RefSeq" id="WP_069155176.1">
    <property type="nucleotide sequence ID" value="NZ_MCGH01000005.1"/>
</dbReference>
<dbReference type="AlphaFoldDB" id="A0A1E2ZZK1"/>
<accession>A0A1E2ZZK1</accession>
<organism evidence="1 2">
    <name type="scientific">Eisenbergiella tayi</name>
    <dbReference type="NCBI Taxonomy" id="1432052"/>
    <lineage>
        <taxon>Bacteria</taxon>
        <taxon>Bacillati</taxon>
        <taxon>Bacillota</taxon>
        <taxon>Clostridia</taxon>
        <taxon>Lachnospirales</taxon>
        <taxon>Lachnospiraceae</taxon>
        <taxon>Eisenbergiella</taxon>
    </lineage>
</organism>
<evidence type="ECO:0000313" key="1">
    <source>
        <dbReference type="EMBL" id="ODM01918.1"/>
    </source>
</evidence>
<name>A0A1E2ZZK1_9FIRM</name>
<sequence length="193" mass="21677">MKNYGRSYPYLSLCGLNCSLCTMHLSGYCPVCGGGEGNQPCPFFKCAGEHGSVEFCYMCESYPCEKYDHATEFDSFITHQNMIQDSVKARQIGKEAYKAEQEEKAEILKVLLDNYNDGRRKTFYSIAVNLLELQDIREVMEHIKTEINPENTGKEKAAAAAGYFQAAADKKGVVLKLRKKPSTPSGRKQKDTE</sequence>
<dbReference type="Proteomes" id="UP000094067">
    <property type="component" value="Unassembled WGS sequence"/>
</dbReference>
<protein>
    <recommendedName>
        <fullName evidence="3">DUF3795 domain-containing protein</fullName>
    </recommendedName>
</protein>
<evidence type="ECO:0000313" key="2">
    <source>
        <dbReference type="Proteomes" id="UP000094067"/>
    </source>
</evidence>
<gene>
    <name evidence="1" type="ORF">BEI61_05917</name>
</gene>